<feature type="signal peptide" evidence="1">
    <location>
        <begin position="1"/>
        <end position="30"/>
    </location>
</feature>
<dbReference type="InterPro" id="IPR036465">
    <property type="entry name" value="vWFA_dom_sf"/>
</dbReference>
<feature type="chain" id="PRO_5021869863" description="VWFA domain-containing protein" evidence="1">
    <location>
        <begin position="31"/>
        <end position="1361"/>
    </location>
</feature>
<dbReference type="InterPro" id="IPR002035">
    <property type="entry name" value="VWF_A"/>
</dbReference>
<organism evidence="3 4">
    <name type="scientific">Clostridium butyricum</name>
    <dbReference type="NCBI Taxonomy" id="1492"/>
    <lineage>
        <taxon>Bacteria</taxon>
        <taxon>Bacillati</taxon>
        <taxon>Bacillota</taxon>
        <taxon>Clostridia</taxon>
        <taxon>Eubacteriales</taxon>
        <taxon>Clostridiaceae</taxon>
        <taxon>Clostridium</taxon>
    </lineage>
</organism>
<sequence>MKLNNKKRLLSLLFSIIFTLCTIGPICVKAAGETPPDIKIDYLGTEPSNPVVGQSFKVKYKISPQPFEYEDDVKEKQIILVLDKSGSMENDNKMTNLKTAAINFIDSLTVTGTDGEIPKIKNLKIGIVSYSDNGIITKELTSVTDVNKVNRTNIMSLENTINSMYAYGGTNTGDGLRKAAYLLNNRNADNNNKTIIFMSDGQPTYYSELYERKWGGNWWWPNYEELDKGFYTNINEENPSGDGYINVEGPGNSDDTNSNCLNYAKTIGGIIKTQVGCNIFSIGYGLGNENSDSNKKMKAIHKSMGGKESDFFTSGTGENAINSIFQSIAGKILKTNFDDLKLELDLGENFTVESGLEITDGNNGKTTIKPIVYRKDSENANRYIADEQIVEFTVKTQKDGKLELIKGGKMTYTDIDGNHKEVQLSAKSISIEKTNEKVIKILEIEPADCFKLTNSGGISIDPGESYKNQIKIPQEESTSVQVNGITKYISITHLTMAEFISRVDEISGQYDAVVIGRENRMIERKSDGGQHGNFEWIETEYKGTKKYRDYTNPFKDKNNRMNNIFQEFQNAEIEYYSENDITKKRADEIEKMYNNNQLVYMDVNIGINEEYRDRIKYGENSWDLRNDGAIHYPIKETNLYSLYNKLSNCKKFSKNESMTALHPQYAQQIKGQVIPSIENDITIEKIVSDYESMNSEYKRPEVYNYEKENNNNKLSITVNVNKNDDVKFRLYIDTNGDGVFNEENENNIEVVCVSSVQEINQYKIEYNLSNSFWGYLGWKLEVVRNNTNLIKTNIIEFDNVPRGYNEPKRKIDILQLYPSYWYNGDVGNGNIYENALPKELSENNKFKQLIDELSDDYIITIKRKRIDDFNKEVLNGIDKFETYNAIIIGFGKNDTIGSYNDKLDDKVIQKLKDYILSGKSIVFTADTMAQNIDKKYEGISTLTQSFRDIVGQSRYKDPYNEDELDLDGFKIYHDKLKDFDKYSAGVVADANNGNWTKPTESNGKYYAKIINKCQNTTYPFNLNDEIEVSKYDRAQIYQLNLEDEDVVPIYNVKNNYLNTGDSRNFYHTYSKGNITYCSSLPDFNNEVDEKFPLDELKLFLNSMIKSYGSSNSAPVIKSEYLNNKINNNQNIQLDNIDKKFIFTTEAYDKDNDNVELQVKLDDEESNFSFTSGVNPKLQVEIPASKLKEAYERNEKKLSIKVKATDEKGAVSEEIYLLNLSNILVIHHGLYKGISNSGPEIDESNNRNFNIARGSKVHLTASINGNILNNKFFIESNLKLNTPINVYNGTGVNNAIGKLIEINKTDGKYLYEYSGKPINSDYIVILYSVDVPNIINEYSSIFIVGNEKLEVKIKVGDLPDLF</sequence>
<dbReference type="InterPro" id="IPR051266">
    <property type="entry name" value="CLCR"/>
</dbReference>
<reference evidence="3 4" key="1">
    <citation type="submission" date="2019-07" db="EMBL/GenBank/DDBJ databases">
        <title>Whole genome shotgun sequence of Clostridium butyricum NBRC 3858.</title>
        <authorList>
            <person name="Hosoyama A."/>
            <person name="Uohara A."/>
            <person name="Ohji S."/>
            <person name="Ichikawa N."/>
        </authorList>
    </citation>
    <scope>NUCLEOTIDE SEQUENCE [LARGE SCALE GENOMIC DNA]</scope>
    <source>
        <strain evidence="3 4">NBRC 3858</strain>
    </source>
</reference>
<evidence type="ECO:0000259" key="2">
    <source>
        <dbReference type="PROSITE" id="PS50234"/>
    </source>
</evidence>
<dbReference type="Pfam" id="PF00092">
    <property type="entry name" value="VWA"/>
    <property type="match status" value="1"/>
</dbReference>
<evidence type="ECO:0000256" key="1">
    <source>
        <dbReference type="SAM" id="SignalP"/>
    </source>
</evidence>
<dbReference type="Gene3D" id="3.40.50.410">
    <property type="entry name" value="von Willebrand factor, type A domain"/>
    <property type="match status" value="1"/>
</dbReference>
<accession>A0A512TKW9</accession>
<dbReference type="RefSeq" id="WP_146868197.1">
    <property type="nucleotide sequence ID" value="NZ_BKBC01000013.1"/>
</dbReference>
<dbReference type="Proteomes" id="UP000321089">
    <property type="component" value="Unassembled WGS sequence"/>
</dbReference>
<dbReference type="EMBL" id="BKBC01000013">
    <property type="protein sequence ID" value="GEQ20866.1"/>
    <property type="molecule type" value="Genomic_DNA"/>
</dbReference>
<dbReference type="PROSITE" id="PS50234">
    <property type="entry name" value="VWFA"/>
    <property type="match status" value="1"/>
</dbReference>
<keyword evidence="1" id="KW-0732">Signal</keyword>
<dbReference type="PANTHER" id="PTHR10579:SF43">
    <property type="entry name" value="ZINC FINGER (C3HC4-TYPE RING FINGER) FAMILY PROTEIN"/>
    <property type="match status" value="1"/>
</dbReference>
<name>A0A512TKW9_CLOBU</name>
<evidence type="ECO:0000313" key="4">
    <source>
        <dbReference type="Proteomes" id="UP000321089"/>
    </source>
</evidence>
<proteinExistence type="predicted"/>
<gene>
    <name evidence="3" type="ORF">CBU02nite_13720</name>
</gene>
<dbReference type="CDD" id="cd00198">
    <property type="entry name" value="vWFA"/>
    <property type="match status" value="1"/>
</dbReference>
<protein>
    <recommendedName>
        <fullName evidence="2">VWFA domain-containing protein</fullName>
    </recommendedName>
</protein>
<dbReference type="SMART" id="SM00327">
    <property type="entry name" value="VWA"/>
    <property type="match status" value="1"/>
</dbReference>
<dbReference type="SUPFAM" id="SSF53300">
    <property type="entry name" value="vWA-like"/>
    <property type="match status" value="1"/>
</dbReference>
<feature type="domain" description="VWFA" evidence="2">
    <location>
        <begin position="77"/>
        <end position="328"/>
    </location>
</feature>
<dbReference type="PANTHER" id="PTHR10579">
    <property type="entry name" value="CALCIUM-ACTIVATED CHLORIDE CHANNEL REGULATOR"/>
    <property type="match status" value="1"/>
</dbReference>
<evidence type="ECO:0000313" key="3">
    <source>
        <dbReference type="EMBL" id="GEQ20866.1"/>
    </source>
</evidence>
<comment type="caution">
    <text evidence="3">The sequence shown here is derived from an EMBL/GenBank/DDBJ whole genome shotgun (WGS) entry which is preliminary data.</text>
</comment>